<dbReference type="AlphaFoldDB" id="A0A9D2HSI6"/>
<proteinExistence type="predicted"/>
<dbReference type="Proteomes" id="UP000823860">
    <property type="component" value="Unassembled WGS sequence"/>
</dbReference>
<dbReference type="EMBL" id="DWZE01000076">
    <property type="protein sequence ID" value="HJA83591.1"/>
    <property type="molecule type" value="Genomic_DNA"/>
</dbReference>
<accession>A0A9D2HSI6</accession>
<sequence length="117" mass="12955">MKKLLMAALLGGAGLLCLGSCEPKSRVDELKDFVEKVQKEGSSYTEKQWKEANEEFGKLLEKLNEYEDMTPEEIQEVARLQGEYAAKAFKEQAGKAMEKAGAALDGFMQGITGDEEE</sequence>
<reference evidence="1" key="1">
    <citation type="journal article" date="2021" name="PeerJ">
        <title>Extensive microbial diversity within the chicken gut microbiome revealed by metagenomics and culture.</title>
        <authorList>
            <person name="Gilroy R."/>
            <person name="Ravi A."/>
            <person name="Getino M."/>
            <person name="Pursley I."/>
            <person name="Horton D.L."/>
            <person name="Alikhan N.F."/>
            <person name="Baker D."/>
            <person name="Gharbi K."/>
            <person name="Hall N."/>
            <person name="Watson M."/>
            <person name="Adriaenssens E.M."/>
            <person name="Foster-Nyarko E."/>
            <person name="Jarju S."/>
            <person name="Secka A."/>
            <person name="Antonio M."/>
            <person name="Oren A."/>
            <person name="Chaudhuri R.R."/>
            <person name="La Ragione R."/>
            <person name="Hildebrand F."/>
            <person name="Pallen M.J."/>
        </authorList>
    </citation>
    <scope>NUCLEOTIDE SEQUENCE</scope>
    <source>
        <strain evidence="1">ChiHecec1B25-7008</strain>
    </source>
</reference>
<name>A0A9D2HSI6_9BACE</name>
<organism evidence="1 2">
    <name type="scientific">Candidatus Bacteroides intestinavium</name>
    <dbReference type="NCBI Taxonomy" id="2838469"/>
    <lineage>
        <taxon>Bacteria</taxon>
        <taxon>Pseudomonadati</taxon>
        <taxon>Bacteroidota</taxon>
        <taxon>Bacteroidia</taxon>
        <taxon>Bacteroidales</taxon>
        <taxon>Bacteroidaceae</taxon>
        <taxon>Bacteroides</taxon>
    </lineage>
</organism>
<reference evidence="1" key="2">
    <citation type="submission" date="2021-04" db="EMBL/GenBank/DDBJ databases">
        <authorList>
            <person name="Gilroy R."/>
        </authorList>
    </citation>
    <scope>NUCLEOTIDE SEQUENCE</scope>
    <source>
        <strain evidence="1">ChiHecec1B25-7008</strain>
    </source>
</reference>
<evidence type="ECO:0000313" key="2">
    <source>
        <dbReference type="Proteomes" id="UP000823860"/>
    </source>
</evidence>
<comment type="caution">
    <text evidence="1">The sequence shown here is derived from an EMBL/GenBank/DDBJ whole genome shotgun (WGS) entry which is preliminary data.</text>
</comment>
<evidence type="ECO:0000313" key="1">
    <source>
        <dbReference type="EMBL" id="HJA83591.1"/>
    </source>
</evidence>
<protein>
    <submittedName>
        <fullName evidence="1">Uncharacterized protein</fullName>
    </submittedName>
</protein>
<gene>
    <name evidence="1" type="ORF">H9785_06460</name>
</gene>